<dbReference type="SMART" id="SM00644">
    <property type="entry name" value="Ami_2"/>
    <property type="match status" value="1"/>
</dbReference>
<reference evidence="7 8" key="1">
    <citation type="journal article" date="2014" name="Antonie Van Leeuwenhoek">
        <title>Hyphomonas beringensis sp. nov. and Hyphomonas chukchiensis sp. nov., isolated from surface seawater of the Bering Sea and Chukchi Sea.</title>
        <authorList>
            <person name="Li C."/>
            <person name="Lai Q."/>
            <person name="Li G."/>
            <person name="Dong C."/>
            <person name="Wang J."/>
            <person name="Liao Y."/>
            <person name="Shao Z."/>
        </authorList>
    </citation>
    <scope>NUCLEOTIDE SEQUENCE [LARGE SCALE GENOMIC DNA]</scope>
    <source>
        <strain evidence="7 8">PS728</strain>
    </source>
</reference>
<dbReference type="SUPFAM" id="SSF55846">
    <property type="entry name" value="N-acetylmuramoyl-L-alanine amidase-like"/>
    <property type="match status" value="1"/>
</dbReference>
<organism evidence="7 8">
    <name type="scientific">Hyphomonas polymorpha PS728</name>
    <dbReference type="NCBI Taxonomy" id="1280954"/>
    <lineage>
        <taxon>Bacteria</taxon>
        <taxon>Pseudomonadati</taxon>
        <taxon>Pseudomonadota</taxon>
        <taxon>Alphaproteobacteria</taxon>
        <taxon>Hyphomonadales</taxon>
        <taxon>Hyphomonadaceae</taxon>
        <taxon>Hyphomonas</taxon>
    </lineage>
</organism>
<evidence type="ECO:0000256" key="4">
    <source>
        <dbReference type="ARBA" id="ARBA00022801"/>
    </source>
</evidence>
<protein>
    <recommendedName>
        <fullName evidence="3">N-acetylmuramoyl-L-alanine amidase</fullName>
        <ecNumber evidence="3">3.5.1.28</ecNumber>
    </recommendedName>
</protein>
<dbReference type="PATRIC" id="fig|1280954.3.peg.414"/>
<evidence type="ECO:0000256" key="2">
    <source>
        <dbReference type="ARBA" id="ARBA00007553"/>
    </source>
</evidence>
<feature type="domain" description="N-acetylmuramoyl-L-alanine amidase" evidence="6">
    <location>
        <begin position="6"/>
        <end position="148"/>
    </location>
</feature>
<keyword evidence="8" id="KW-1185">Reference proteome</keyword>
<comment type="catalytic activity">
    <reaction evidence="1">
        <text>Hydrolyzes the link between N-acetylmuramoyl residues and L-amino acid residues in certain cell-wall glycopeptides.</text>
        <dbReference type="EC" id="3.5.1.28"/>
    </reaction>
</comment>
<dbReference type="STRING" id="1280954.HPO_02017"/>
<dbReference type="InterPro" id="IPR036505">
    <property type="entry name" value="Amidase/PGRP_sf"/>
</dbReference>
<dbReference type="eggNOG" id="COG3023">
    <property type="taxonomic scope" value="Bacteria"/>
</dbReference>
<keyword evidence="4" id="KW-0378">Hydrolase</keyword>
<gene>
    <name evidence="7" type="ORF">HPO_02017</name>
</gene>
<name>A0A062VPE3_9PROT</name>
<sequence length="244" mass="26118">MQIEDTPSPNYDERKHPVTLLVLHYTGMESGEAALTRMRDPEAKVSAHYMVWEDGRIARLVPENLRAWHAGVSKWQGLEDLNSRSVGIEIVNGGHDYRASGGALPPYPGAQIAAVIALSREIMAHHAIPPTGLVGHSDIAPTRKIDPGEHFPWPRLAAAGLGLWPEPETGAACVWSGGDASRLNAHLAAIGYDTADIPAALRAFQRRWMPAAITGLADTETLRRLAQIAAAYSSASGASSSPQA</sequence>
<dbReference type="SUPFAM" id="SSF47090">
    <property type="entry name" value="PGBD-like"/>
    <property type="match status" value="1"/>
</dbReference>
<dbReference type="CDD" id="cd06583">
    <property type="entry name" value="PGRP"/>
    <property type="match status" value="1"/>
</dbReference>
<dbReference type="EMBL" id="ARYM01000002">
    <property type="protein sequence ID" value="KDA00151.1"/>
    <property type="molecule type" value="Genomic_DNA"/>
</dbReference>
<dbReference type="InterPro" id="IPR036365">
    <property type="entry name" value="PGBD-like_sf"/>
</dbReference>
<proteinExistence type="inferred from homology"/>
<dbReference type="EC" id="3.5.1.28" evidence="3"/>
<dbReference type="GO" id="GO:0009254">
    <property type="term" value="P:peptidoglycan turnover"/>
    <property type="evidence" value="ECO:0007669"/>
    <property type="project" value="TreeGrafter"/>
</dbReference>
<dbReference type="OrthoDB" id="9794842at2"/>
<dbReference type="InterPro" id="IPR002502">
    <property type="entry name" value="Amidase_domain"/>
</dbReference>
<dbReference type="PANTHER" id="PTHR30417:SF1">
    <property type="entry name" value="N-ACETYLMURAMOYL-L-ALANINE AMIDASE AMID"/>
    <property type="match status" value="1"/>
</dbReference>
<evidence type="ECO:0000259" key="6">
    <source>
        <dbReference type="SMART" id="SM00644"/>
    </source>
</evidence>
<evidence type="ECO:0000256" key="1">
    <source>
        <dbReference type="ARBA" id="ARBA00001561"/>
    </source>
</evidence>
<dbReference type="GO" id="GO:0071555">
    <property type="term" value="P:cell wall organization"/>
    <property type="evidence" value="ECO:0007669"/>
    <property type="project" value="UniProtKB-KW"/>
</dbReference>
<dbReference type="Proteomes" id="UP000027100">
    <property type="component" value="Unassembled WGS sequence"/>
</dbReference>
<dbReference type="Gene3D" id="1.10.101.10">
    <property type="entry name" value="PGBD-like superfamily/PGBD"/>
    <property type="match status" value="1"/>
</dbReference>
<dbReference type="Pfam" id="PF01510">
    <property type="entry name" value="Amidase_2"/>
    <property type="match status" value="1"/>
</dbReference>
<dbReference type="RefSeq" id="WP_035593882.1">
    <property type="nucleotide sequence ID" value="NZ_ARYM01000002.1"/>
</dbReference>
<dbReference type="GO" id="GO:0009253">
    <property type="term" value="P:peptidoglycan catabolic process"/>
    <property type="evidence" value="ECO:0007669"/>
    <property type="project" value="InterPro"/>
</dbReference>
<comment type="caution">
    <text evidence="7">The sequence shown here is derived from an EMBL/GenBank/DDBJ whole genome shotgun (WGS) entry which is preliminary data.</text>
</comment>
<evidence type="ECO:0000256" key="3">
    <source>
        <dbReference type="ARBA" id="ARBA00011901"/>
    </source>
</evidence>
<dbReference type="GO" id="GO:0019867">
    <property type="term" value="C:outer membrane"/>
    <property type="evidence" value="ECO:0007669"/>
    <property type="project" value="TreeGrafter"/>
</dbReference>
<evidence type="ECO:0000313" key="7">
    <source>
        <dbReference type="EMBL" id="KDA00151.1"/>
    </source>
</evidence>
<evidence type="ECO:0000313" key="8">
    <source>
        <dbReference type="Proteomes" id="UP000027100"/>
    </source>
</evidence>
<accession>A0A062VPE3</accession>
<dbReference type="GO" id="GO:0008745">
    <property type="term" value="F:N-acetylmuramoyl-L-alanine amidase activity"/>
    <property type="evidence" value="ECO:0007669"/>
    <property type="project" value="UniProtKB-EC"/>
</dbReference>
<comment type="similarity">
    <text evidence="2">Belongs to the N-acetylmuramoyl-L-alanine amidase 2 family.</text>
</comment>
<dbReference type="Gene3D" id="3.40.80.10">
    <property type="entry name" value="Peptidoglycan recognition protein-like"/>
    <property type="match status" value="1"/>
</dbReference>
<dbReference type="PANTHER" id="PTHR30417">
    <property type="entry name" value="N-ACETYLMURAMOYL-L-ALANINE AMIDASE AMID"/>
    <property type="match status" value="1"/>
</dbReference>
<evidence type="ECO:0000256" key="5">
    <source>
        <dbReference type="ARBA" id="ARBA00023316"/>
    </source>
</evidence>
<keyword evidence="5" id="KW-0961">Cell wall biogenesis/degradation</keyword>
<dbReference type="AlphaFoldDB" id="A0A062VPE3"/>
<dbReference type="InterPro" id="IPR051206">
    <property type="entry name" value="NAMLAA_amidase_2"/>
</dbReference>
<dbReference type="InterPro" id="IPR036366">
    <property type="entry name" value="PGBDSf"/>
</dbReference>